<dbReference type="STRING" id="81479.RA876_06370"/>
<dbReference type="InterPro" id="IPR007711">
    <property type="entry name" value="HigB-1"/>
</dbReference>
<dbReference type="Pfam" id="PF05015">
    <property type="entry name" value="HigB-like_toxin"/>
    <property type="match status" value="1"/>
</dbReference>
<dbReference type="RefSeq" id="WP_075586699.1">
    <property type="nucleotide sequence ID" value="NZ_MSYM01000013.1"/>
</dbReference>
<accession>A0A1Q8YE28</accession>
<organism evidence="1 2">
    <name type="scientific">Rhodoferax antarcticus ANT.BR</name>
    <dbReference type="NCBI Taxonomy" id="1111071"/>
    <lineage>
        <taxon>Bacteria</taxon>
        <taxon>Pseudomonadati</taxon>
        <taxon>Pseudomonadota</taxon>
        <taxon>Betaproteobacteria</taxon>
        <taxon>Burkholderiales</taxon>
        <taxon>Comamonadaceae</taxon>
        <taxon>Rhodoferax</taxon>
    </lineage>
</organism>
<evidence type="ECO:0000313" key="2">
    <source>
        <dbReference type="Proteomes" id="UP000185911"/>
    </source>
</evidence>
<dbReference type="Proteomes" id="UP000185911">
    <property type="component" value="Unassembled WGS sequence"/>
</dbReference>
<reference evidence="1 2" key="1">
    <citation type="submission" date="2017-01" db="EMBL/GenBank/DDBJ databases">
        <title>Genome sequence of Rhodoferax antarcticus ANT.BR, a psychrophilic purple nonsulfur bacterium from an Antarctic microbial mat.</title>
        <authorList>
            <person name="Baker J."/>
            <person name="Riester C."/>
            <person name="Skinner B."/>
            <person name="Newell A."/>
            <person name="Swingley W."/>
            <person name="Madigan M."/>
            <person name="Jung D."/>
            <person name="Asao M."/>
            <person name="Chen M."/>
            <person name="Loughlin P."/>
            <person name="Pan H."/>
            <person name="Lin S."/>
            <person name="Li N."/>
            <person name="Shaw J."/>
            <person name="Prado M."/>
            <person name="Sherman C."/>
            <person name="Li X."/>
            <person name="Tang J."/>
            <person name="Blankenship R."/>
            <person name="Zhao T."/>
            <person name="Touchman J."/>
            <person name="Sattley M."/>
        </authorList>
    </citation>
    <scope>NUCLEOTIDE SEQUENCE [LARGE SCALE GENOMIC DNA]</scope>
    <source>
        <strain evidence="1 2">ANT.BR</strain>
    </source>
</reference>
<dbReference type="Gene3D" id="3.30.2310.20">
    <property type="entry name" value="RelE-like"/>
    <property type="match status" value="1"/>
</dbReference>
<evidence type="ECO:0000313" key="1">
    <source>
        <dbReference type="EMBL" id="OLP06212.1"/>
    </source>
</evidence>
<dbReference type="EMBL" id="MSYM01000013">
    <property type="protein sequence ID" value="OLP06212.1"/>
    <property type="molecule type" value="Genomic_DNA"/>
</dbReference>
<keyword evidence="2" id="KW-1185">Reference proteome</keyword>
<dbReference type="InterPro" id="IPR035093">
    <property type="entry name" value="RelE/ParE_toxin_dom_sf"/>
</dbReference>
<dbReference type="SUPFAM" id="SSF143011">
    <property type="entry name" value="RelE-like"/>
    <property type="match status" value="1"/>
</dbReference>
<dbReference type="AlphaFoldDB" id="A0A1Q8YE28"/>
<dbReference type="PANTHER" id="PTHR40266:SF2">
    <property type="entry name" value="TOXIN HIGB-1"/>
    <property type="match status" value="1"/>
</dbReference>
<proteinExistence type="predicted"/>
<gene>
    <name evidence="1" type="ORF">BLL52_2443</name>
</gene>
<protein>
    <submittedName>
        <fullName evidence="1">Plasmid maintenance system killer family protein</fullName>
    </submittedName>
</protein>
<dbReference type="PANTHER" id="PTHR40266">
    <property type="entry name" value="TOXIN HIGB-1"/>
    <property type="match status" value="1"/>
</dbReference>
<sequence>MIRTFRDEAAAALFVGNEVRVLAGEIQRVALRKLKMIDAAKSLMDLRVPRGNQLEALKRERKGQHSIRINDQWRVCFRFADGHVTDVEIVDHH</sequence>
<comment type="caution">
    <text evidence="1">The sequence shown here is derived from an EMBL/GenBank/DDBJ whole genome shotgun (WGS) entry which is preliminary data.</text>
</comment>
<name>A0A1Q8YE28_9BURK</name>